<feature type="coiled-coil region" evidence="1">
    <location>
        <begin position="176"/>
        <end position="273"/>
    </location>
</feature>
<evidence type="ECO:0000256" key="1">
    <source>
        <dbReference type="SAM" id="Coils"/>
    </source>
</evidence>
<organism evidence="4 5">
    <name type="scientific">Lithospermum erythrorhizon</name>
    <name type="common">Purple gromwell</name>
    <name type="synonym">Lithospermum officinale var. erythrorhizon</name>
    <dbReference type="NCBI Taxonomy" id="34254"/>
    <lineage>
        <taxon>Eukaryota</taxon>
        <taxon>Viridiplantae</taxon>
        <taxon>Streptophyta</taxon>
        <taxon>Embryophyta</taxon>
        <taxon>Tracheophyta</taxon>
        <taxon>Spermatophyta</taxon>
        <taxon>Magnoliopsida</taxon>
        <taxon>eudicotyledons</taxon>
        <taxon>Gunneridae</taxon>
        <taxon>Pentapetalae</taxon>
        <taxon>asterids</taxon>
        <taxon>lamiids</taxon>
        <taxon>Boraginales</taxon>
        <taxon>Boraginaceae</taxon>
        <taxon>Boraginoideae</taxon>
        <taxon>Lithospermeae</taxon>
        <taxon>Lithospermum</taxon>
    </lineage>
</organism>
<feature type="region of interest" description="Disordered" evidence="2">
    <location>
        <begin position="290"/>
        <end position="324"/>
    </location>
</feature>
<name>A0AAV3QHR0_LITER</name>
<gene>
    <name evidence="4" type="ORF">LIER_18689</name>
</gene>
<reference evidence="4 5" key="1">
    <citation type="submission" date="2024-01" db="EMBL/GenBank/DDBJ databases">
        <title>The complete chloroplast genome sequence of Lithospermum erythrorhizon: insights into the phylogenetic relationship among Boraginaceae species and the maternal lineages of purple gromwells.</title>
        <authorList>
            <person name="Okada T."/>
            <person name="Watanabe K."/>
        </authorList>
    </citation>
    <scope>NUCLEOTIDE SEQUENCE [LARGE SCALE GENOMIC DNA]</scope>
</reference>
<protein>
    <submittedName>
        <fullName evidence="4">Uncharacterized protein</fullName>
    </submittedName>
</protein>
<accession>A0AAV3QHR0</accession>
<keyword evidence="3" id="KW-0812">Transmembrane</keyword>
<evidence type="ECO:0000256" key="3">
    <source>
        <dbReference type="SAM" id="Phobius"/>
    </source>
</evidence>
<keyword evidence="3" id="KW-0472">Membrane</keyword>
<evidence type="ECO:0000313" key="4">
    <source>
        <dbReference type="EMBL" id="GAA0162647.1"/>
    </source>
</evidence>
<proteinExistence type="predicted"/>
<keyword evidence="1" id="KW-0175">Coiled coil</keyword>
<dbReference type="Proteomes" id="UP001454036">
    <property type="component" value="Unassembled WGS sequence"/>
</dbReference>
<sequence length="402" mass="46212">MEVSSSKVEVIKTILLKAGISLAISVAGYIFISIANRNESSLGSLKSNSQVGDEGNEKTSQESDLEVEILGIRSRMKELQKKVTDLEKRFLHYNDLKENEIMLMEFQNKFLAEMSIIEFLEKEVVGLEAENQRFENMLLDYQKALEVVAISRTENQSLQEEVKKLWEKITTHSSLMKAMSLEIEAKEAEISRNNEEMDKMISTIQGMEEETREMRMAIDKLQSEKKELLDKMDEMVMTDISASSKIGGEMVSIEEYNKVVHELEENEKDRAEEAKELIFLRGCHALLMRKNQQQTEEETEGKHQEEPHYTGSEELPGFGSDNELQITSWGHRDDSCLGFSARSRHHSRRPRLIEKFKKWVDGSEKVKDKFDEKEKHEHKFFGKHSGAHSNLIIPARNSCSSA</sequence>
<keyword evidence="5" id="KW-1185">Reference proteome</keyword>
<feature type="coiled-coil region" evidence="1">
    <location>
        <begin position="69"/>
        <end position="144"/>
    </location>
</feature>
<dbReference type="AlphaFoldDB" id="A0AAV3QHR0"/>
<dbReference type="EMBL" id="BAABME010004512">
    <property type="protein sequence ID" value="GAA0162647.1"/>
    <property type="molecule type" value="Genomic_DNA"/>
</dbReference>
<evidence type="ECO:0000313" key="5">
    <source>
        <dbReference type="Proteomes" id="UP001454036"/>
    </source>
</evidence>
<keyword evidence="3" id="KW-1133">Transmembrane helix</keyword>
<feature type="transmembrane region" description="Helical" evidence="3">
    <location>
        <begin position="14"/>
        <end position="32"/>
    </location>
</feature>
<evidence type="ECO:0000256" key="2">
    <source>
        <dbReference type="SAM" id="MobiDB-lite"/>
    </source>
</evidence>
<comment type="caution">
    <text evidence="4">The sequence shown here is derived from an EMBL/GenBank/DDBJ whole genome shotgun (WGS) entry which is preliminary data.</text>
</comment>